<dbReference type="PANTHER" id="PTHR12084:SF0">
    <property type="entry name" value="NUCLEAR PORE GLYCOPROTEIN P62"/>
    <property type="match status" value="1"/>
</dbReference>
<comment type="caution">
    <text evidence="2">The sequence shown here is derived from an EMBL/GenBank/DDBJ whole genome shotgun (WGS) entry which is preliminary data.</text>
</comment>
<dbReference type="PANTHER" id="PTHR12084">
    <property type="entry name" value="NUCLEAR PORE GLYCOPROTEIN P62-RELATED"/>
    <property type="match status" value="1"/>
</dbReference>
<feature type="coiled-coil region" evidence="1">
    <location>
        <begin position="26"/>
        <end position="56"/>
    </location>
</feature>
<reference evidence="2 3" key="1">
    <citation type="submission" date="2024-02" db="EMBL/GenBank/DDBJ databases">
        <title>De novo assembly and annotation of 12 fungi associated with fruit tree decline syndrome in Ontario, Canada.</title>
        <authorList>
            <person name="Sulman M."/>
            <person name="Ellouze W."/>
            <person name="Ilyukhin E."/>
        </authorList>
    </citation>
    <scope>NUCLEOTIDE SEQUENCE [LARGE SCALE GENOMIC DNA]</scope>
    <source>
        <strain evidence="2 3">M97-236</strain>
    </source>
</reference>
<dbReference type="Gene3D" id="6.10.140.1110">
    <property type="match status" value="1"/>
</dbReference>
<proteinExistence type="predicted"/>
<keyword evidence="3" id="KW-1185">Reference proteome</keyword>
<dbReference type="EMBL" id="JAKIXB020000016">
    <property type="protein sequence ID" value="KAL1601349.1"/>
    <property type="molecule type" value="Genomic_DNA"/>
</dbReference>
<organism evidence="2 3">
    <name type="scientific">Nothophoma quercina</name>
    <dbReference type="NCBI Taxonomy" id="749835"/>
    <lineage>
        <taxon>Eukaryota</taxon>
        <taxon>Fungi</taxon>
        <taxon>Dikarya</taxon>
        <taxon>Ascomycota</taxon>
        <taxon>Pezizomycotina</taxon>
        <taxon>Dothideomycetes</taxon>
        <taxon>Pleosporomycetidae</taxon>
        <taxon>Pleosporales</taxon>
        <taxon>Pleosporineae</taxon>
        <taxon>Didymellaceae</taxon>
        <taxon>Nothophoma</taxon>
    </lineage>
</organism>
<evidence type="ECO:0000256" key="1">
    <source>
        <dbReference type="SAM" id="Coils"/>
    </source>
</evidence>
<keyword evidence="1" id="KW-0175">Coiled coil</keyword>
<dbReference type="InterPro" id="IPR026010">
    <property type="entry name" value="NSP1/NUP62"/>
</dbReference>
<gene>
    <name evidence="2" type="primary">NSP1</name>
    <name evidence="2" type="ORF">SLS59_005503</name>
</gene>
<evidence type="ECO:0000313" key="2">
    <source>
        <dbReference type="EMBL" id="KAL1601349.1"/>
    </source>
</evidence>
<feature type="coiled-coil region" evidence="1">
    <location>
        <begin position="98"/>
        <end position="125"/>
    </location>
</feature>
<dbReference type="Proteomes" id="UP001521222">
    <property type="component" value="Unassembled WGS sequence"/>
</dbReference>
<name>A0ABR3RB50_9PLEO</name>
<accession>A0ABR3RB50</accession>
<protein>
    <submittedName>
        <fullName evidence="2">FG-nucleoporin nsp1</fullName>
    </submittedName>
</protein>
<sequence>MHGAREDVSSFPDFHIKQKLTNSYRYKLAEKLQDRLNELNKDLTEMIEEINSTSQTLSKTGKPDDPVSSSYYHALRLHANMEQLTKVVRVLNGQLSQLQLIDSGASQLQEKINKAQKESRAVGANGWNGLGTDPADDFYRSFRGNRVERYGGHA</sequence>
<evidence type="ECO:0000313" key="3">
    <source>
        <dbReference type="Proteomes" id="UP001521222"/>
    </source>
</evidence>